<evidence type="ECO:0000313" key="1">
    <source>
        <dbReference type="EMBL" id="KAI3722249.1"/>
    </source>
</evidence>
<sequence>MSFFRRSPSPVRFIPDNLLLRFDLIPEISFSGSTPSPVLLRVSLFVSPPIEAVDTVRSDSRFRHTHCFNQIRLIQGFDTPTDSSSQIFDEVCKYKKHQSDMLVNLSSLSTLWQIHNHDDIRCLDSIHTREDRWLLVYQRMQHGGEI</sequence>
<dbReference type="Proteomes" id="UP001055811">
    <property type="component" value="Linkage Group LG06"/>
</dbReference>
<comment type="caution">
    <text evidence="1">The sequence shown here is derived from an EMBL/GenBank/DDBJ whole genome shotgun (WGS) entry which is preliminary data.</text>
</comment>
<gene>
    <name evidence="1" type="ORF">L2E82_33280</name>
</gene>
<accession>A0ACB9BJS4</accession>
<evidence type="ECO:0000313" key="2">
    <source>
        <dbReference type="Proteomes" id="UP001055811"/>
    </source>
</evidence>
<name>A0ACB9BJS4_CICIN</name>
<protein>
    <submittedName>
        <fullName evidence="1">Uncharacterized protein</fullName>
    </submittedName>
</protein>
<organism evidence="1 2">
    <name type="scientific">Cichorium intybus</name>
    <name type="common">Chicory</name>
    <dbReference type="NCBI Taxonomy" id="13427"/>
    <lineage>
        <taxon>Eukaryota</taxon>
        <taxon>Viridiplantae</taxon>
        <taxon>Streptophyta</taxon>
        <taxon>Embryophyta</taxon>
        <taxon>Tracheophyta</taxon>
        <taxon>Spermatophyta</taxon>
        <taxon>Magnoliopsida</taxon>
        <taxon>eudicotyledons</taxon>
        <taxon>Gunneridae</taxon>
        <taxon>Pentapetalae</taxon>
        <taxon>asterids</taxon>
        <taxon>campanulids</taxon>
        <taxon>Asterales</taxon>
        <taxon>Asteraceae</taxon>
        <taxon>Cichorioideae</taxon>
        <taxon>Cichorieae</taxon>
        <taxon>Cichoriinae</taxon>
        <taxon>Cichorium</taxon>
    </lineage>
</organism>
<keyword evidence="2" id="KW-1185">Reference proteome</keyword>
<reference evidence="2" key="1">
    <citation type="journal article" date="2022" name="Mol. Ecol. Resour.">
        <title>The genomes of chicory, endive, great burdock and yacon provide insights into Asteraceae palaeo-polyploidization history and plant inulin production.</title>
        <authorList>
            <person name="Fan W."/>
            <person name="Wang S."/>
            <person name="Wang H."/>
            <person name="Wang A."/>
            <person name="Jiang F."/>
            <person name="Liu H."/>
            <person name="Zhao H."/>
            <person name="Xu D."/>
            <person name="Zhang Y."/>
        </authorList>
    </citation>
    <scope>NUCLEOTIDE SEQUENCE [LARGE SCALE GENOMIC DNA]</scope>
    <source>
        <strain evidence="2">cv. Punajuju</strain>
    </source>
</reference>
<dbReference type="EMBL" id="CM042014">
    <property type="protein sequence ID" value="KAI3722249.1"/>
    <property type="molecule type" value="Genomic_DNA"/>
</dbReference>
<reference evidence="1 2" key="2">
    <citation type="journal article" date="2022" name="Mol. Ecol. Resour.">
        <title>The genomes of chicory, endive, great burdock and yacon provide insights into Asteraceae paleo-polyploidization history and plant inulin production.</title>
        <authorList>
            <person name="Fan W."/>
            <person name="Wang S."/>
            <person name="Wang H."/>
            <person name="Wang A."/>
            <person name="Jiang F."/>
            <person name="Liu H."/>
            <person name="Zhao H."/>
            <person name="Xu D."/>
            <person name="Zhang Y."/>
        </authorList>
    </citation>
    <scope>NUCLEOTIDE SEQUENCE [LARGE SCALE GENOMIC DNA]</scope>
    <source>
        <strain evidence="2">cv. Punajuju</strain>
        <tissue evidence="1">Leaves</tissue>
    </source>
</reference>
<proteinExistence type="predicted"/>